<organism evidence="1 2">
    <name type="scientific">Acorus calamus</name>
    <name type="common">Sweet flag</name>
    <dbReference type="NCBI Taxonomy" id="4465"/>
    <lineage>
        <taxon>Eukaryota</taxon>
        <taxon>Viridiplantae</taxon>
        <taxon>Streptophyta</taxon>
        <taxon>Embryophyta</taxon>
        <taxon>Tracheophyta</taxon>
        <taxon>Spermatophyta</taxon>
        <taxon>Magnoliopsida</taxon>
        <taxon>Liliopsida</taxon>
        <taxon>Acoraceae</taxon>
        <taxon>Acorus</taxon>
    </lineage>
</organism>
<dbReference type="AlphaFoldDB" id="A0AAV9D4M5"/>
<reference evidence="1" key="2">
    <citation type="submission" date="2023-06" db="EMBL/GenBank/DDBJ databases">
        <authorList>
            <person name="Ma L."/>
            <person name="Liu K.-W."/>
            <person name="Li Z."/>
            <person name="Hsiao Y.-Y."/>
            <person name="Qi Y."/>
            <person name="Fu T."/>
            <person name="Tang G."/>
            <person name="Zhang D."/>
            <person name="Sun W.-H."/>
            <person name="Liu D.-K."/>
            <person name="Li Y."/>
            <person name="Chen G.-Z."/>
            <person name="Liu X.-D."/>
            <person name="Liao X.-Y."/>
            <person name="Jiang Y.-T."/>
            <person name="Yu X."/>
            <person name="Hao Y."/>
            <person name="Huang J."/>
            <person name="Zhao X.-W."/>
            <person name="Ke S."/>
            <person name="Chen Y.-Y."/>
            <person name="Wu W.-L."/>
            <person name="Hsu J.-L."/>
            <person name="Lin Y.-F."/>
            <person name="Huang M.-D."/>
            <person name="Li C.-Y."/>
            <person name="Huang L."/>
            <person name="Wang Z.-W."/>
            <person name="Zhao X."/>
            <person name="Zhong W.-Y."/>
            <person name="Peng D.-H."/>
            <person name="Ahmad S."/>
            <person name="Lan S."/>
            <person name="Zhang J.-S."/>
            <person name="Tsai W.-C."/>
            <person name="Van De Peer Y."/>
            <person name="Liu Z.-J."/>
        </authorList>
    </citation>
    <scope>NUCLEOTIDE SEQUENCE</scope>
    <source>
        <strain evidence="1">CP</strain>
        <tissue evidence="1">Leaves</tissue>
    </source>
</reference>
<comment type="caution">
    <text evidence="1">The sequence shown here is derived from an EMBL/GenBank/DDBJ whole genome shotgun (WGS) entry which is preliminary data.</text>
</comment>
<reference evidence="1" key="1">
    <citation type="journal article" date="2023" name="Nat. Commun.">
        <title>Diploid and tetraploid genomes of Acorus and the evolution of monocots.</title>
        <authorList>
            <person name="Ma L."/>
            <person name="Liu K.W."/>
            <person name="Li Z."/>
            <person name="Hsiao Y.Y."/>
            <person name="Qi Y."/>
            <person name="Fu T."/>
            <person name="Tang G.D."/>
            <person name="Zhang D."/>
            <person name="Sun W.H."/>
            <person name="Liu D.K."/>
            <person name="Li Y."/>
            <person name="Chen G.Z."/>
            <person name="Liu X.D."/>
            <person name="Liao X.Y."/>
            <person name="Jiang Y.T."/>
            <person name="Yu X."/>
            <person name="Hao Y."/>
            <person name="Huang J."/>
            <person name="Zhao X.W."/>
            <person name="Ke S."/>
            <person name="Chen Y.Y."/>
            <person name="Wu W.L."/>
            <person name="Hsu J.L."/>
            <person name="Lin Y.F."/>
            <person name="Huang M.D."/>
            <person name="Li C.Y."/>
            <person name="Huang L."/>
            <person name="Wang Z.W."/>
            <person name="Zhao X."/>
            <person name="Zhong W.Y."/>
            <person name="Peng D.H."/>
            <person name="Ahmad S."/>
            <person name="Lan S."/>
            <person name="Zhang J.S."/>
            <person name="Tsai W.C."/>
            <person name="Van de Peer Y."/>
            <person name="Liu Z.J."/>
        </authorList>
    </citation>
    <scope>NUCLEOTIDE SEQUENCE</scope>
    <source>
        <strain evidence="1">CP</strain>
    </source>
</reference>
<proteinExistence type="predicted"/>
<keyword evidence="2" id="KW-1185">Reference proteome</keyword>
<evidence type="ECO:0000313" key="2">
    <source>
        <dbReference type="Proteomes" id="UP001180020"/>
    </source>
</evidence>
<dbReference type="EMBL" id="JAUJYO010000015">
    <property type="protein sequence ID" value="KAK1296225.1"/>
    <property type="molecule type" value="Genomic_DNA"/>
</dbReference>
<accession>A0AAV9D4M5</accession>
<dbReference type="Proteomes" id="UP001180020">
    <property type="component" value="Unassembled WGS sequence"/>
</dbReference>
<protein>
    <submittedName>
        <fullName evidence="1">Potassium transporter 23</fullName>
    </submittedName>
</protein>
<gene>
    <name evidence="1" type="primary">HAK23</name>
    <name evidence="1" type="ORF">QJS10_CPB15g00904</name>
</gene>
<evidence type="ECO:0000313" key="1">
    <source>
        <dbReference type="EMBL" id="KAK1296225.1"/>
    </source>
</evidence>
<name>A0AAV9D4M5_ACOCL</name>
<sequence>MGQAAFLMKNPASVERIFHDSVPVPAENILLNCSAPSGKQLALDGCSWASDVGSSYVPKHQAPTPIIR</sequence>